<reference evidence="1 2" key="1">
    <citation type="journal article" date="2021" name="Nat. Commun.">
        <title>Genetic determinants of endophytism in the Arabidopsis root mycobiome.</title>
        <authorList>
            <person name="Mesny F."/>
            <person name="Miyauchi S."/>
            <person name="Thiergart T."/>
            <person name="Pickel B."/>
            <person name="Atanasova L."/>
            <person name="Karlsson M."/>
            <person name="Huettel B."/>
            <person name="Barry K.W."/>
            <person name="Haridas S."/>
            <person name="Chen C."/>
            <person name="Bauer D."/>
            <person name="Andreopoulos W."/>
            <person name="Pangilinan J."/>
            <person name="LaButti K."/>
            <person name="Riley R."/>
            <person name="Lipzen A."/>
            <person name="Clum A."/>
            <person name="Drula E."/>
            <person name="Henrissat B."/>
            <person name="Kohler A."/>
            <person name="Grigoriev I.V."/>
            <person name="Martin F.M."/>
            <person name="Hacquard S."/>
        </authorList>
    </citation>
    <scope>NUCLEOTIDE SEQUENCE [LARGE SCALE GENOMIC DNA]</scope>
    <source>
        <strain evidence="1 2">MPI-SDFR-AT-0079</strain>
    </source>
</reference>
<evidence type="ECO:0000313" key="2">
    <source>
        <dbReference type="Proteomes" id="UP000724584"/>
    </source>
</evidence>
<gene>
    <name evidence="1" type="ORF">F5144DRAFT_604521</name>
</gene>
<keyword evidence="2" id="KW-1185">Reference proteome</keyword>
<organism evidence="1 2">
    <name type="scientific">Chaetomium tenue</name>
    <dbReference type="NCBI Taxonomy" id="1854479"/>
    <lineage>
        <taxon>Eukaryota</taxon>
        <taxon>Fungi</taxon>
        <taxon>Dikarya</taxon>
        <taxon>Ascomycota</taxon>
        <taxon>Pezizomycotina</taxon>
        <taxon>Sordariomycetes</taxon>
        <taxon>Sordariomycetidae</taxon>
        <taxon>Sordariales</taxon>
        <taxon>Chaetomiaceae</taxon>
        <taxon>Chaetomium</taxon>
    </lineage>
</organism>
<proteinExistence type="predicted"/>
<accession>A0ACB7P7R3</accession>
<dbReference type="Proteomes" id="UP000724584">
    <property type="component" value="Unassembled WGS sequence"/>
</dbReference>
<sequence length="552" mass="60318">MAPLLSTLLLLGAAASPARASIAAWWTEVGPQIILQNATTNQIRYSACNSRNQAKYSYTDASVFSLKYKPKVGTPVTGVGWYNKKETEASIWYITEQNTVANGLFICNDNTGRFEPQGEGNWVISPDTATVHSNTGIASVVLGADTGYRVYYHDSDGAINELHYTRDTGWEHRGIISQDINSLPGLGVAFSGKGNITVAAPRDDQNIAVTRWNSDETWFRTTLPRPLDGGFVNGETIRADIALNETAETNFTLPAWDGKTKNIGVSIDSAYTRSLWYIGNDSNLYTVANQNYTWNKRTSQSNAYWPQADEPNAELAVAYEFKSSMVRLYYMVKGQISEIKYEDKTWKAWSALEAPPPPQATQSTAPSATNSAVASDTGLSTGAKAGIGVGVSLGVIALGAIIAVVVLARKRKQKALLQHPEDVDEGSTTIGGDTPAPSYGSPALARASAAQYEQYGWDQKEAPPHPYPSPEVQQMQQLDGTTRVEMDSHMRTEMDNTVTAEMDAVTRAEMEAATRAEMYAPHPIYELPQQSYSHELLAESPHHRPGPPPQRQ</sequence>
<evidence type="ECO:0000313" key="1">
    <source>
        <dbReference type="EMBL" id="KAH6628340.1"/>
    </source>
</evidence>
<name>A0ACB7P7R3_9PEZI</name>
<protein>
    <submittedName>
        <fullName evidence="1">Uncharacterized protein</fullName>
    </submittedName>
</protein>
<dbReference type="EMBL" id="JAGIZQ010000005">
    <property type="protein sequence ID" value="KAH6628340.1"/>
    <property type="molecule type" value="Genomic_DNA"/>
</dbReference>
<comment type="caution">
    <text evidence="1">The sequence shown here is derived from an EMBL/GenBank/DDBJ whole genome shotgun (WGS) entry which is preliminary data.</text>
</comment>